<dbReference type="OrthoDB" id="3501772at2759"/>
<dbReference type="InterPro" id="IPR029058">
    <property type="entry name" value="AB_hydrolase_fold"/>
</dbReference>
<evidence type="ECO:0000313" key="3">
    <source>
        <dbReference type="Proteomes" id="UP000001798"/>
    </source>
</evidence>
<sequence>MLVFLYCSTQIFTRHSIICVIDTIMTGNPIFEIKEHKVETCHVREYAGSTINQEEVLHLHVKQYTPLANFNAPPIAEDAVTIVATHGAGIPKELYEPLWDDLYEQLKERGVAIRGIWVADAAGLGLSGLIDEGKLSNDYSWMDHPRDLLLMINQFRKEMPRPIVGIGHSFGGCQITNLAYLHPRLFTTLILMDPVIQLSPPPMGFGTDTLGGVNYTTYRQDIWPNRKAAAESQAKASKNWDPRVLNKMIEYGYRDLPTTLYPDLPPDADPVDPPVTLTTNKYQDAFVQLRENFSARQPDGRININRTTHADINPLAAFVPLYRPEPRSTFYRLPSLRPSSLWLVGEKTYLRLDEMREGIKVTGTGVGGSGGIPDGRVKEVVMNKQGHLFPFEATSQTAKKCAEWLAVELKTFRETEKKWRESRKDMSVQDHMVPSQKWLEVVKRPSRQKNKL</sequence>
<dbReference type="EMBL" id="CP009815">
    <property type="protein sequence ID" value="ATZ55399.1"/>
    <property type="molecule type" value="Genomic_DNA"/>
</dbReference>
<dbReference type="Pfam" id="PF12697">
    <property type="entry name" value="Abhydrolase_6"/>
    <property type="match status" value="1"/>
</dbReference>
<dbReference type="SUPFAM" id="SSF53474">
    <property type="entry name" value="alpha/beta-Hydrolases"/>
    <property type="match status" value="1"/>
</dbReference>
<reference evidence="2 3" key="1">
    <citation type="journal article" date="2011" name="PLoS Genet.">
        <title>Genomic analysis of the necrotrophic fungal pathogens Sclerotinia sclerotiorum and Botrytis cinerea.</title>
        <authorList>
            <person name="Amselem J."/>
            <person name="Cuomo C.A."/>
            <person name="van Kan J.A."/>
            <person name="Viaud M."/>
            <person name="Benito E.P."/>
            <person name="Couloux A."/>
            <person name="Coutinho P.M."/>
            <person name="de Vries R.P."/>
            <person name="Dyer P.S."/>
            <person name="Fillinger S."/>
            <person name="Fournier E."/>
            <person name="Gout L."/>
            <person name="Hahn M."/>
            <person name="Kohn L."/>
            <person name="Lapalu N."/>
            <person name="Plummer K.M."/>
            <person name="Pradier J.M."/>
            <person name="Quevillon E."/>
            <person name="Sharon A."/>
            <person name="Simon A."/>
            <person name="ten Have A."/>
            <person name="Tudzynski B."/>
            <person name="Tudzynski P."/>
            <person name="Wincker P."/>
            <person name="Andrew M."/>
            <person name="Anthouard V."/>
            <person name="Beever R.E."/>
            <person name="Beffa R."/>
            <person name="Benoit I."/>
            <person name="Bouzid O."/>
            <person name="Brault B."/>
            <person name="Chen Z."/>
            <person name="Choquer M."/>
            <person name="Collemare J."/>
            <person name="Cotton P."/>
            <person name="Danchin E.G."/>
            <person name="Da Silva C."/>
            <person name="Gautier A."/>
            <person name="Giraud C."/>
            <person name="Giraud T."/>
            <person name="Gonzalez C."/>
            <person name="Grossetete S."/>
            <person name="Guldener U."/>
            <person name="Henrissat B."/>
            <person name="Howlett B.J."/>
            <person name="Kodira C."/>
            <person name="Kretschmer M."/>
            <person name="Lappartient A."/>
            <person name="Leroch M."/>
            <person name="Levis C."/>
            <person name="Mauceli E."/>
            <person name="Neuveglise C."/>
            <person name="Oeser B."/>
            <person name="Pearson M."/>
            <person name="Poulain J."/>
            <person name="Poussereau N."/>
            <person name="Quesneville H."/>
            <person name="Rascle C."/>
            <person name="Schumacher J."/>
            <person name="Segurens B."/>
            <person name="Sexton A."/>
            <person name="Silva E."/>
            <person name="Sirven C."/>
            <person name="Soanes D.M."/>
            <person name="Talbot N.J."/>
            <person name="Templeton M."/>
            <person name="Yandava C."/>
            <person name="Yarden O."/>
            <person name="Zeng Q."/>
            <person name="Rollins J.A."/>
            <person name="Lebrun M.H."/>
            <person name="Dickman M."/>
        </authorList>
    </citation>
    <scope>NUCLEOTIDE SEQUENCE [LARGE SCALE GENOMIC DNA]</scope>
    <source>
        <strain evidence="2 3">B05.10</strain>
    </source>
</reference>
<dbReference type="KEGG" id="bfu:BCIN_11g06540"/>
<evidence type="ECO:0000313" key="2">
    <source>
        <dbReference type="EMBL" id="ATZ55399.1"/>
    </source>
</evidence>
<dbReference type="AlphaFoldDB" id="A0A384JXR2"/>
<proteinExistence type="predicted"/>
<dbReference type="VEuPathDB" id="FungiDB:Bcin11g06540"/>
<protein>
    <recommendedName>
        <fullName evidence="1">AB hydrolase-1 domain-containing protein</fullName>
    </recommendedName>
</protein>
<name>A0A384JXR2_BOTFB</name>
<gene>
    <name evidence="2" type="ORF">BCIN_11g06540</name>
</gene>
<feature type="domain" description="AB hydrolase-1" evidence="1">
    <location>
        <begin position="82"/>
        <end position="307"/>
    </location>
</feature>
<reference evidence="2 3" key="3">
    <citation type="journal article" date="2017" name="Mol. Plant Pathol.">
        <title>A gapless genome sequence of the fungus Botrytis cinerea.</title>
        <authorList>
            <person name="Van Kan J.A."/>
            <person name="Stassen J.H."/>
            <person name="Mosbach A."/>
            <person name="Van Der Lee T.A."/>
            <person name="Faino L."/>
            <person name="Farmer A.D."/>
            <person name="Papasotiriou D.G."/>
            <person name="Zhou S."/>
            <person name="Seidl M.F."/>
            <person name="Cottam E."/>
            <person name="Edel D."/>
            <person name="Hahn M."/>
            <person name="Schwartz D.C."/>
            <person name="Dietrich R.A."/>
            <person name="Widdison S."/>
            <person name="Scalliet G."/>
        </authorList>
    </citation>
    <scope>NUCLEOTIDE SEQUENCE [LARGE SCALE GENOMIC DNA]</scope>
    <source>
        <strain evidence="2 3">B05.10</strain>
    </source>
</reference>
<dbReference type="GeneID" id="36394678"/>
<dbReference type="InterPro" id="IPR000073">
    <property type="entry name" value="AB_hydrolase_1"/>
</dbReference>
<dbReference type="Proteomes" id="UP000001798">
    <property type="component" value="Chromosome 11"/>
</dbReference>
<dbReference type="Gene3D" id="3.40.50.1820">
    <property type="entry name" value="alpha/beta hydrolase"/>
    <property type="match status" value="1"/>
</dbReference>
<evidence type="ECO:0000259" key="1">
    <source>
        <dbReference type="Pfam" id="PF12697"/>
    </source>
</evidence>
<accession>A0A384JXR2</accession>
<reference evidence="2 3" key="2">
    <citation type="journal article" date="2012" name="Eukaryot. Cell">
        <title>Genome update of Botrytis cinerea strains B05.10 and T4.</title>
        <authorList>
            <person name="Staats M."/>
            <person name="van Kan J.A."/>
        </authorList>
    </citation>
    <scope>NUCLEOTIDE SEQUENCE [LARGE SCALE GENOMIC DNA]</scope>
    <source>
        <strain evidence="2 3">B05.10</strain>
    </source>
</reference>
<keyword evidence="3" id="KW-1185">Reference proteome</keyword>
<dbReference type="RefSeq" id="XP_024551953.1">
    <property type="nucleotide sequence ID" value="XM_024696148.1"/>
</dbReference>
<organism evidence="2 3">
    <name type="scientific">Botryotinia fuckeliana (strain B05.10)</name>
    <name type="common">Noble rot fungus</name>
    <name type="synonym">Botrytis cinerea</name>
    <dbReference type="NCBI Taxonomy" id="332648"/>
    <lineage>
        <taxon>Eukaryota</taxon>
        <taxon>Fungi</taxon>
        <taxon>Dikarya</taxon>
        <taxon>Ascomycota</taxon>
        <taxon>Pezizomycotina</taxon>
        <taxon>Leotiomycetes</taxon>
        <taxon>Helotiales</taxon>
        <taxon>Sclerotiniaceae</taxon>
        <taxon>Botrytis</taxon>
    </lineage>
</organism>